<dbReference type="AlphaFoldDB" id="A0A8S3JAF7"/>
<protein>
    <submittedName>
        <fullName evidence="1">Uncharacterized protein</fullName>
    </submittedName>
</protein>
<organism evidence="1 2">
    <name type="scientific">Rotaria magnacalcarata</name>
    <dbReference type="NCBI Taxonomy" id="392030"/>
    <lineage>
        <taxon>Eukaryota</taxon>
        <taxon>Metazoa</taxon>
        <taxon>Spiralia</taxon>
        <taxon>Gnathifera</taxon>
        <taxon>Rotifera</taxon>
        <taxon>Eurotatoria</taxon>
        <taxon>Bdelloidea</taxon>
        <taxon>Philodinida</taxon>
        <taxon>Philodinidae</taxon>
        <taxon>Rotaria</taxon>
    </lineage>
</organism>
<comment type="caution">
    <text evidence="1">The sequence shown here is derived from an EMBL/GenBank/DDBJ whole genome shotgun (WGS) entry which is preliminary data.</text>
</comment>
<gene>
    <name evidence="1" type="ORF">GIL414_LOCUS80735</name>
</gene>
<proteinExistence type="predicted"/>
<sequence>DQRTYDNISQTVDSSLHHYENHNIDTSFLSDTTSSNIILKSSKSSTKSTCFGNRRNFSNYFFNHHHERYEKKYKFWLNLLLAEEWNYFYLLKDKFQPYDEQEKHINRINSTSKLSSILIIYLNSFVPYKSSSSFNQTLCLNHYERLYCLFNSLVEAIIFDNERNLCLNIIQRITYLINKMKDQQYEGIFIQFPSYNQRTLTLSSIDNYKTLNIMS</sequence>
<feature type="non-terminal residue" evidence="1">
    <location>
        <position position="1"/>
    </location>
</feature>
<evidence type="ECO:0000313" key="1">
    <source>
        <dbReference type="EMBL" id="CAF5213742.1"/>
    </source>
</evidence>
<reference evidence="1" key="1">
    <citation type="submission" date="2021-02" db="EMBL/GenBank/DDBJ databases">
        <authorList>
            <person name="Nowell W R."/>
        </authorList>
    </citation>
    <scope>NUCLEOTIDE SEQUENCE</scope>
</reference>
<feature type="non-terminal residue" evidence="1">
    <location>
        <position position="215"/>
    </location>
</feature>
<evidence type="ECO:0000313" key="2">
    <source>
        <dbReference type="Proteomes" id="UP000681720"/>
    </source>
</evidence>
<dbReference type="EMBL" id="CAJOBJ010355596">
    <property type="protein sequence ID" value="CAF5213742.1"/>
    <property type="molecule type" value="Genomic_DNA"/>
</dbReference>
<accession>A0A8S3JAF7</accession>
<dbReference type="Proteomes" id="UP000681720">
    <property type="component" value="Unassembled WGS sequence"/>
</dbReference>
<name>A0A8S3JAF7_9BILA</name>